<name>L7THL4_9CAUD</name>
<dbReference type="RefSeq" id="YP_007379141.1">
    <property type="nucleotide sequence ID" value="NC_020159.1"/>
</dbReference>
<evidence type="ECO:0000313" key="1">
    <source>
        <dbReference type="EMBL" id="AGC34331.1"/>
    </source>
</evidence>
<sequence>MNWEKSLWDASKVYGPDFPRRGSDDGTIQARRDNRAEFVAGLKAASEGGMPGYYSVYSFPWGHPMHENIPRVDCIFIDLDVADGKYDPNRGNTDFEDWRRAISALLARARMIASALIESDAAQHFRAVLSGHKGIHLYLDFPPISPEEGEFQQFKNGLRSYGEEVVDWIDSMAGGVNILPWVDVDASDLARLARHPNTRHHGAAYDDVDRWCVPVTIEELSEITVDDYLELTKRPRPMTPEMERNPSERAGRQVIQKIRTASVSSSRSGSISRYDPKAVKNYRENANDNIELEDLLDPLITGNKPCIRAFREREDAYEHGQQSRMMELSIMGRFIDMGVPIEVMHEFFEVIPGYSEDYTEELITDLIGRGFKEFNCENIAGGYDQDGQPVRGRAEEFCLGSECGVYSRNDDIQLHRRTAR</sequence>
<dbReference type="SUPFAM" id="SSF56747">
    <property type="entry name" value="Prim-pol domain"/>
    <property type="match status" value="1"/>
</dbReference>
<reference evidence="1 2" key="1">
    <citation type="journal article" date="2013" name="J. Virol.">
        <title>Insights into head-tailed viruses infecting extremely halophilic archaea.</title>
        <authorList>
            <person name="Pietila M.K."/>
            <person name="Laurinmaki P."/>
            <person name="Russell D.A."/>
            <person name="Ko C.C."/>
            <person name="Jacobs-Sera D."/>
            <person name="Butcher S.J."/>
            <person name="Bamford D.H."/>
            <person name="Hendrix R.W."/>
        </authorList>
    </citation>
    <scope>NUCLEOTIDE SEQUENCE [LARGE SCALE GENOMIC DNA]</scope>
</reference>
<dbReference type="EMBL" id="KC117376">
    <property type="protein sequence ID" value="AGC34331.1"/>
    <property type="molecule type" value="Genomic_DNA"/>
</dbReference>
<dbReference type="Proteomes" id="UP000011138">
    <property type="component" value="Segment"/>
</dbReference>
<organism evidence="1 2">
    <name type="scientific">Halorubrum sodomense tailed virus 2</name>
    <dbReference type="NCBI Taxonomy" id="1262527"/>
    <lineage>
        <taxon>Viruses</taxon>
        <taxon>Duplodnaviria</taxon>
        <taxon>Heunggongvirae</taxon>
        <taxon>Uroviricota</taxon>
        <taxon>Caudoviricetes</taxon>
        <taxon>Thumleimavirales</taxon>
        <taxon>Hafunaviridae</taxon>
        <taxon>Mincapvirus</taxon>
        <taxon>Mincapvirus eilatense</taxon>
        <taxon>Mincapvirus HSTV2</taxon>
    </lineage>
</organism>
<evidence type="ECO:0008006" key="3">
    <source>
        <dbReference type="Google" id="ProtNLM"/>
    </source>
</evidence>
<protein>
    <recommendedName>
        <fullName evidence="3">DNA primase</fullName>
    </recommendedName>
</protein>
<gene>
    <name evidence="1" type="primary">62</name>
    <name evidence="1" type="ORF">HSTV2_62</name>
</gene>
<evidence type="ECO:0000313" key="2">
    <source>
        <dbReference type="Proteomes" id="UP000011138"/>
    </source>
</evidence>
<dbReference type="KEGG" id="vg:14477200"/>
<proteinExistence type="predicted"/>
<accession>L7THL4</accession>
<dbReference type="GeneID" id="14477200"/>
<dbReference type="OrthoDB" id="3299at10239"/>
<keyword evidence="2" id="KW-1185">Reference proteome</keyword>